<accession>A0A232EXX1</accession>
<evidence type="ECO:0000313" key="2">
    <source>
        <dbReference type="Proteomes" id="UP000215335"/>
    </source>
</evidence>
<name>A0A232EXX1_9HYME</name>
<proteinExistence type="predicted"/>
<comment type="caution">
    <text evidence="1">The sequence shown here is derived from an EMBL/GenBank/DDBJ whole genome shotgun (WGS) entry which is preliminary data.</text>
</comment>
<gene>
    <name evidence="1" type="ORF">TSAR_016968</name>
</gene>
<reference evidence="1 2" key="1">
    <citation type="journal article" date="2017" name="Curr. Biol.">
        <title>The Evolution of Venom by Co-option of Single-Copy Genes.</title>
        <authorList>
            <person name="Martinson E.O."/>
            <person name="Mrinalini"/>
            <person name="Kelkar Y.D."/>
            <person name="Chang C.H."/>
            <person name="Werren J.H."/>
        </authorList>
    </citation>
    <scope>NUCLEOTIDE SEQUENCE [LARGE SCALE GENOMIC DNA]</scope>
    <source>
        <strain evidence="1 2">Alberta</strain>
        <tissue evidence="1">Whole body</tissue>
    </source>
</reference>
<dbReference type="OrthoDB" id="10541528at2759"/>
<dbReference type="EMBL" id="NNAY01001707">
    <property type="protein sequence ID" value="OXU23165.1"/>
    <property type="molecule type" value="Genomic_DNA"/>
</dbReference>
<dbReference type="Proteomes" id="UP000215335">
    <property type="component" value="Unassembled WGS sequence"/>
</dbReference>
<sequence length="354" mass="40411">MEKQGIATFFNRTMEDTVFEDTEILFVEDSPFGFVEESKVSPSNKPVSGVAVAATSGFQQDSANQPIIAVDEIPFDFVEENIIGQSIEPVSDIAVTATSVFQQDSVNQQIIEVEVHSENNNNDAATNQSLLQPSPSFEMPSQQLQSIDSIFSLGGKEFFLNNCGSKRLVIGITIPSIPEIKITFKIHDLKNGRQISFGKKTWDRIVACEEEIRLCMDNNIMIEIFNSNRIHVETQMMYRQCCVQFYDYTETSITMMKPTFMKMMSFKEEVENVYIELFRKKNDVAKRIKMFVDISFFHLLKSNNPDNRHNYNWVTLFMNQSSNFLELSNSVAATWAQLGNWIAEEQAQDLTNEP</sequence>
<protein>
    <submittedName>
        <fullName evidence="1">Uncharacterized protein</fullName>
    </submittedName>
</protein>
<organism evidence="1 2">
    <name type="scientific">Trichomalopsis sarcophagae</name>
    <dbReference type="NCBI Taxonomy" id="543379"/>
    <lineage>
        <taxon>Eukaryota</taxon>
        <taxon>Metazoa</taxon>
        <taxon>Ecdysozoa</taxon>
        <taxon>Arthropoda</taxon>
        <taxon>Hexapoda</taxon>
        <taxon>Insecta</taxon>
        <taxon>Pterygota</taxon>
        <taxon>Neoptera</taxon>
        <taxon>Endopterygota</taxon>
        <taxon>Hymenoptera</taxon>
        <taxon>Apocrita</taxon>
        <taxon>Proctotrupomorpha</taxon>
        <taxon>Chalcidoidea</taxon>
        <taxon>Pteromalidae</taxon>
        <taxon>Pteromalinae</taxon>
        <taxon>Trichomalopsis</taxon>
    </lineage>
</organism>
<keyword evidence="2" id="KW-1185">Reference proteome</keyword>
<dbReference type="AlphaFoldDB" id="A0A232EXX1"/>
<evidence type="ECO:0000313" key="1">
    <source>
        <dbReference type="EMBL" id="OXU23165.1"/>
    </source>
</evidence>